<proteinExistence type="predicted"/>
<dbReference type="SUPFAM" id="SSF49562">
    <property type="entry name" value="C2 domain (Calcium/lipid-binding domain, CaLB)"/>
    <property type="match status" value="2"/>
</dbReference>
<dbReference type="InterPro" id="IPR031468">
    <property type="entry name" value="SMP_LBD"/>
</dbReference>
<dbReference type="InterPro" id="IPR000008">
    <property type="entry name" value="C2_dom"/>
</dbReference>
<feature type="domain" description="SMP-LTD" evidence="9">
    <location>
        <begin position="96"/>
        <end position="310"/>
    </location>
</feature>
<feature type="region of interest" description="Disordered" evidence="6">
    <location>
        <begin position="790"/>
        <end position="809"/>
    </location>
</feature>
<keyword evidence="7" id="KW-1133">Transmembrane helix</keyword>
<keyword evidence="4" id="KW-0446">Lipid-binding</keyword>
<dbReference type="PANTHER" id="PTHR46980:SF2">
    <property type="entry name" value="TRICALBIN-1-RELATED"/>
    <property type="match status" value="1"/>
</dbReference>
<organism evidence="10 11">
    <name type="scientific">Littorina saxatilis</name>
    <dbReference type="NCBI Taxonomy" id="31220"/>
    <lineage>
        <taxon>Eukaryota</taxon>
        <taxon>Metazoa</taxon>
        <taxon>Spiralia</taxon>
        <taxon>Lophotrochozoa</taxon>
        <taxon>Mollusca</taxon>
        <taxon>Gastropoda</taxon>
        <taxon>Caenogastropoda</taxon>
        <taxon>Littorinimorpha</taxon>
        <taxon>Littorinoidea</taxon>
        <taxon>Littorinidae</taxon>
        <taxon>Littorina</taxon>
    </lineage>
</organism>
<dbReference type="EMBL" id="JBAMIC010000008">
    <property type="protein sequence ID" value="KAK7104208.1"/>
    <property type="molecule type" value="Genomic_DNA"/>
</dbReference>
<gene>
    <name evidence="10" type="ORF">V1264_018965</name>
</gene>
<feature type="region of interest" description="Disordered" evidence="6">
    <location>
        <begin position="825"/>
        <end position="920"/>
    </location>
</feature>
<dbReference type="SMART" id="SM00239">
    <property type="entry name" value="C2"/>
    <property type="match status" value="3"/>
</dbReference>
<dbReference type="Pfam" id="PF25669">
    <property type="entry name" value="SMP_MUG190-like"/>
    <property type="match status" value="1"/>
</dbReference>
<feature type="compositionally biased region" description="Polar residues" evidence="6">
    <location>
        <begin position="841"/>
        <end position="858"/>
    </location>
</feature>
<dbReference type="InterPro" id="IPR035892">
    <property type="entry name" value="C2_domain_sf"/>
</dbReference>
<dbReference type="Gene3D" id="2.60.40.150">
    <property type="entry name" value="C2 domain"/>
    <property type="match status" value="2"/>
</dbReference>
<sequence length="1084" mass="121747">MSAPNGDIRSPADARKANAVLEHGSRAVTGLTGMYLLVAAAVSSSWLIGFFEFSFVWAFLLIAGLFLIWKAKISKIIKQHLNLEESALYRRRAFRQNETAEWLNFLLNRWWVFSSYSIEQLIKRRLDERLWDIKPQFLDSLELNTFNTGDQTPNIRNVQVFEYCEGAPGGHKPISWSNVNKPPAGLDKMSSYQLVVQCDLQLLAEDFRMIFRARVGSKKVNIGFDIAVEDLQLSGTMQAILHMSMDVPFPHITKATMSFVEKPDVTFNLRMMKALQMMEVPLLKSWIHTNVMEGFTKAMVDPASLDLTLAKAGPVEISRRTHKQPTAQGVLTIHVKGTPPKDPAPEDVRYTVLRIGDRKRQTYEVPATEEWDDVCTFFIYNLAREEILIKSKCKRLLTSTTLEQTTVNLSSFPFQVKSFAEKTVENKDGSQLQLKLQYTALPVINLEAAEVEKRKKVTERAGVMYVCIHGASNVKVADKTGASDPYCVLFCNRRRILTTPYVPATRNPHWESWVEFFVGDFTECTYSFFVFDWDGSNTIDDDFLGIAHLSLSKDQTAMVKRTLTLGYNRPEEGFVPDKKCGQITISSVFRPVASVAKSERFRDIKTSSRADDYLYKEDLMSPASVNESKFRLPPSYLEDKENHHEQSGDGHRSVAAAAAYMDDILEDKLIAELTIMQGKDMVAMDRNGFSDPFCIVSMDGKKVFTTSVKKKTLFPKWNEIVTLEMKNEGSLMTIDVFDKDMISKDFMGKVTLTAEKLKELSLKGGADWIPLERTKTGKLQLKCNVISKDMLKSGAGSPDGDVFDPPENTRKASIPAMVLDSTHLSSSVNSSYTSPPRGKNNESLSPFGSTQLRRSASDVNVDKSVKEDHPDGNERYNSLPRRGSPDRRRSAPAMKQTLSVNSVNVYPKDRSDTASINEKDENDLLNTTAETIDSTTSMSDKLFGVKGTVHRAKGLDAGGEDVYCKVRLEQPGSRVSLFHGSRVIGKSKTLPPSSAHFVVNFEIDRGHGVSPDATLTFDIKRSSKEHIATKGYTLREILCESEGVCTWLTLDHGIELEVSLSTSQPTPHIRRRKILKNLSFRKDK</sequence>
<dbReference type="InterPro" id="IPR052455">
    <property type="entry name" value="Tricalbin_domain"/>
</dbReference>
<evidence type="ECO:0000313" key="11">
    <source>
        <dbReference type="Proteomes" id="UP001374579"/>
    </source>
</evidence>
<accession>A0AAN9GCQ7</accession>
<evidence type="ECO:0000256" key="5">
    <source>
        <dbReference type="ARBA" id="ARBA00023136"/>
    </source>
</evidence>
<name>A0AAN9GCQ7_9CAEN</name>
<evidence type="ECO:0000256" key="1">
    <source>
        <dbReference type="ARBA" id="ARBA00004370"/>
    </source>
</evidence>
<comment type="caution">
    <text evidence="10">The sequence shown here is derived from an EMBL/GenBank/DDBJ whole genome shotgun (WGS) entry which is preliminary data.</text>
</comment>
<evidence type="ECO:0000256" key="7">
    <source>
        <dbReference type="SAM" id="Phobius"/>
    </source>
</evidence>
<feature type="compositionally biased region" description="Low complexity" evidence="6">
    <location>
        <begin position="825"/>
        <end position="834"/>
    </location>
</feature>
<protein>
    <submittedName>
        <fullName evidence="10">Uncharacterized protein</fullName>
    </submittedName>
</protein>
<evidence type="ECO:0000313" key="10">
    <source>
        <dbReference type="EMBL" id="KAK7104208.1"/>
    </source>
</evidence>
<reference evidence="10 11" key="1">
    <citation type="submission" date="2024-02" db="EMBL/GenBank/DDBJ databases">
        <title>Chromosome-scale genome assembly of the rough periwinkle Littorina saxatilis.</title>
        <authorList>
            <person name="De Jode A."/>
            <person name="Faria R."/>
            <person name="Formenti G."/>
            <person name="Sims Y."/>
            <person name="Smith T.P."/>
            <person name="Tracey A."/>
            <person name="Wood J.M.D."/>
            <person name="Zagrodzka Z.B."/>
            <person name="Johannesson K."/>
            <person name="Butlin R.K."/>
            <person name="Leder E.H."/>
        </authorList>
    </citation>
    <scope>NUCLEOTIDE SEQUENCE [LARGE SCALE GENOMIC DNA]</scope>
    <source>
        <strain evidence="10">Snail1</strain>
        <tissue evidence="10">Muscle</tissue>
    </source>
</reference>
<feature type="domain" description="C2" evidence="8">
    <location>
        <begin position="445"/>
        <end position="565"/>
    </location>
</feature>
<keyword evidence="3" id="KW-0445">Lipid transport</keyword>
<dbReference type="PROSITE" id="PS51847">
    <property type="entry name" value="SMP"/>
    <property type="match status" value="1"/>
</dbReference>
<dbReference type="Pfam" id="PF00168">
    <property type="entry name" value="C2"/>
    <property type="match status" value="2"/>
</dbReference>
<dbReference type="CDD" id="cd21669">
    <property type="entry name" value="SMP_SF"/>
    <property type="match status" value="1"/>
</dbReference>
<keyword evidence="5 7" id="KW-0472">Membrane</keyword>
<evidence type="ECO:0000259" key="9">
    <source>
        <dbReference type="PROSITE" id="PS51847"/>
    </source>
</evidence>
<keyword evidence="11" id="KW-1185">Reference proteome</keyword>
<keyword evidence="2" id="KW-0813">Transport</keyword>
<feature type="domain" description="C2" evidence="8">
    <location>
        <begin position="650"/>
        <end position="769"/>
    </location>
</feature>
<dbReference type="Proteomes" id="UP001374579">
    <property type="component" value="Unassembled WGS sequence"/>
</dbReference>
<dbReference type="GO" id="GO:0008289">
    <property type="term" value="F:lipid binding"/>
    <property type="evidence" value="ECO:0007669"/>
    <property type="project" value="UniProtKB-KW"/>
</dbReference>
<dbReference type="AlphaFoldDB" id="A0AAN9GCQ7"/>
<dbReference type="GO" id="GO:0006869">
    <property type="term" value="P:lipid transport"/>
    <property type="evidence" value="ECO:0007669"/>
    <property type="project" value="UniProtKB-KW"/>
</dbReference>
<evidence type="ECO:0000256" key="3">
    <source>
        <dbReference type="ARBA" id="ARBA00023055"/>
    </source>
</evidence>
<dbReference type="PANTHER" id="PTHR46980">
    <property type="entry name" value="TRICALBIN-1-RELATED"/>
    <property type="match status" value="1"/>
</dbReference>
<keyword evidence="7" id="KW-0812">Transmembrane</keyword>
<evidence type="ECO:0000256" key="2">
    <source>
        <dbReference type="ARBA" id="ARBA00022448"/>
    </source>
</evidence>
<comment type="subcellular location">
    <subcellularLocation>
        <location evidence="1">Membrane</location>
    </subcellularLocation>
</comment>
<evidence type="ECO:0000259" key="8">
    <source>
        <dbReference type="PROSITE" id="PS50004"/>
    </source>
</evidence>
<feature type="compositionally biased region" description="Basic and acidic residues" evidence="6">
    <location>
        <begin position="860"/>
        <end position="874"/>
    </location>
</feature>
<feature type="transmembrane region" description="Helical" evidence="7">
    <location>
        <begin position="46"/>
        <end position="69"/>
    </location>
</feature>
<evidence type="ECO:0000256" key="6">
    <source>
        <dbReference type="SAM" id="MobiDB-lite"/>
    </source>
</evidence>
<dbReference type="GO" id="GO:0016020">
    <property type="term" value="C:membrane"/>
    <property type="evidence" value="ECO:0007669"/>
    <property type="project" value="UniProtKB-SubCell"/>
</dbReference>
<dbReference type="PROSITE" id="PS50004">
    <property type="entry name" value="C2"/>
    <property type="match status" value="2"/>
</dbReference>
<evidence type="ECO:0000256" key="4">
    <source>
        <dbReference type="ARBA" id="ARBA00023121"/>
    </source>
</evidence>
<dbReference type="CDD" id="cd00030">
    <property type="entry name" value="C2"/>
    <property type="match status" value="2"/>
</dbReference>